<dbReference type="GO" id="GO:0007031">
    <property type="term" value="P:peroxisome organization"/>
    <property type="evidence" value="ECO:0007669"/>
    <property type="project" value="TreeGrafter"/>
</dbReference>
<feature type="repeat" description="Solcar" evidence="9">
    <location>
        <begin position="244"/>
        <end position="333"/>
    </location>
</feature>
<evidence type="ECO:0000256" key="8">
    <source>
        <dbReference type="ARBA" id="ARBA00023140"/>
    </source>
</evidence>
<feature type="repeat" description="Solcar" evidence="9">
    <location>
        <begin position="140"/>
        <end position="222"/>
    </location>
</feature>
<comment type="similarity">
    <text evidence="2 10">Belongs to the mitochondrial carrier (TC 2.A.29) family.</text>
</comment>
<evidence type="ECO:0000256" key="5">
    <source>
        <dbReference type="ARBA" id="ARBA00022737"/>
    </source>
</evidence>
<feature type="region of interest" description="Disordered" evidence="11">
    <location>
        <begin position="38"/>
        <end position="65"/>
    </location>
</feature>
<dbReference type="GO" id="GO:0005778">
    <property type="term" value="C:peroxisomal membrane"/>
    <property type="evidence" value="ECO:0007669"/>
    <property type="project" value="UniProtKB-SubCell"/>
</dbReference>
<dbReference type="InterPro" id="IPR023395">
    <property type="entry name" value="MCP_dom_sf"/>
</dbReference>
<evidence type="ECO:0000256" key="6">
    <source>
        <dbReference type="ARBA" id="ARBA00022989"/>
    </source>
</evidence>
<keyword evidence="3 10" id="KW-0813">Transport</keyword>
<name>A0A7S2P208_9STRA</name>
<evidence type="ECO:0000256" key="4">
    <source>
        <dbReference type="ARBA" id="ARBA00022692"/>
    </source>
</evidence>
<proteinExistence type="inferred from homology"/>
<dbReference type="GO" id="GO:0005347">
    <property type="term" value="F:ATP transmembrane transporter activity"/>
    <property type="evidence" value="ECO:0007669"/>
    <property type="project" value="InterPro"/>
</dbReference>
<protein>
    <recommendedName>
        <fullName evidence="13">ADP,ATP carrier protein</fullName>
    </recommendedName>
</protein>
<dbReference type="InterPro" id="IPR018108">
    <property type="entry name" value="MCP_transmembrane"/>
</dbReference>
<comment type="subcellular location">
    <subcellularLocation>
        <location evidence="1">Peroxisome membrane</location>
        <topology evidence="1">Multi-pass membrane protein</topology>
    </subcellularLocation>
</comment>
<dbReference type="PROSITE" id="PS50920">
    <property type="entry name" value="SOLCAR"/>
    <property type="match status" value="3"/>
</dbReference>
<evidence type="ECO:0000256" key="11">
    <source>
        <dbReference type="SAM" id="MobiDB-lite"/>
    </source>
</evidence>
<evidence type="ECO:0000256" key="7">
    <source>
        <dbReference type="ARBA" id="ARBA00023136"/>
    </source>
</evidence>
<gene>
    <name evidence="12" type="ORF">LDAN0321_LOCUS7492</name>
</gene>
<evidence type="ECO:0000256" key="2">
    <source>
        <dbReference type="ARBA" id="ARBA00006375"/>
    </source>
</evidence>
<evidence type="ECO:0000256" key="3">
    <source>
        <dbReference type="ARBA" id="ARBA00022448"/>
    </source>
</evidence>
<dbReference type="GO" id="GO:0006635">
    <property type="term" value="P:fatty acid beta-oxidation"/>
    <property type="evidence" value="ECO:0007669"/>
    <property type="project" value="InterPro"/>
</dbReference>
<dbReference type="PANTHER" id="PTHR46650">
    <property type="entry name" value="PEROXISOMAL ADENINE NUCLEOTIDE TRANSPORTER 1"/>
    <property type="match status" value="1"/>
</dbReference>
<dbReference type="InterPro" id="IPR045900">
    <property type="entry name" value="Peroxisomal_Ade_carrier"/>
</dbReference>
<feature type="compositionally biased region" description="Polar residues" evidence="11">
    <location>
        <begin position="50"/>
        <end position="65"/>
    </location>
</feature>
<dbReference type="SUPFAM" id="SSF103506">
    <property type="entry name" value="Mitochondrial carrier"/>
    <property type="match status" value="1"/>
</dbReference>
<keyword evidence="7 9" id="KW-0472">Membrane</keyword>
<reference evidence="12" key="1">
    <citation type="submission" date="2021-01" db="EMBL/GenBank/DDBJ databases">
        <authorList>
            <person name="Corre E."/>
            <person name="Pelletier E."/>
            <person name="Niang G."/>
            <person name="Scheremetjew M."/>
            <person name="Finn R."/>
            <person name="Kale V."/>
            <person name="Holt S."/>
            <person name="Cochrane G."/>
            <person name="Meng A."/>
            <person name="Brown T."/>
            <person name="Cohen L."/>
        </authorList>
    </citation>
    <scope>NUCLEOTIDE SEQUENCE</scope>
    <source>
        <strain evidence="12">B650</strain>
    </source>
</reference>
<dbReference type="PANTHER" id="PTHR46650:SF1">
    <property type="entry name" value="PEROXISOMAL ADENINE NUCLEOTIDE TRANSPORTER 1"/>
    <property type="match status" value="1"/>
</dbReference>
<evidence type="ECO:0000256" key="10">
    <source>
        <dbReference type="RuleBase" id="RU000488"/>
    </source>
</evidence>
<sequence>MSAKSQSILAEAAAASVGGAISASVLYPLEVLKTKMQAVESSDAPAEPSSGDSNAGSEDTTTSASYEKIAEDAEDQDSSKPKKNLSAIEFTKEMYKDGGVAVFYDGIGTSAFQSACEKALYFFAYTYFKNFYKGIKGGAIGTTENLILGGMAEWAHLPITLPIDCLTTKIQTSKTNDNPYRIMMAMFSEKGLSGMYKGWEAYTVLCLKPAIQYTVYEQIKGIMLRRRKAAPKGSRGRGKSANTLSAAESFLLGMVARAISTTLVFPYTRAKVMLQANKKNDGSDETTSIPQMLTKMYNEQGFQSLFIGLGPELTRGVLSTAFMLMIKEQIGSFMEVLLS</sequence>
<dbReference type="Pfam" id="PF00153">
    <property type="entry name" value="Mito_carr"/>
    <property type="match status" value="3"/>
</dbReference>
<keyword evidence="8" id="KW-0576">Peroxisome</keyword>
<keyword evidence="6" id="KW-1133">Transmembrane helix</keyword>
<keyword evidence="5" id="KW-0677">Repeat</keyword>
<accession>A0A7S2P208</accession>
<dbReference type="Gene3D" id="1.50.40.10">
    <property type="entry name" value="Mitochondrial carrier domain"/>
    <property type="match status" value="1"/>
</dbReference>
<dbReference type="GO" id="GO:0015217">
    <property type="term" value="F:ADP transmembrane transporter activity"/>
    <property type="evidence" value="ECO:0007669"/>
    <property type="project" value="InterPro"/>
</dbReference>
<dbReference type="AlphaFoldDB" id="A0A7S2P208"/>
<evidence type="ECO:0000313" key="12">
    <source>
        <dbReference type="EMBL" id="CAD9571357.1"/>
    </source>
</evidence>
<organism evidence="12">
    <name type="scientific">Leptocylindrus danicus</name>
    <dbReference type="NCBI Taxonomy" id="163516"/>
    <lineage>
        <taxon>Eukaryota</taxon>
        <taxon>Sar</taxon>
        <taxon>Stramenopiles</taxon>
        <taxon>Ochrophyta</taxon>
        <taxon>Bacillariophyta</taxon>
        <taxon>Coscinodiscophyceae</taxon>
        <taxon>Chaetocerotophycidae</taxon>
        <taxon>Leptocylindrales</taxon>
        <taxon>Leptocylindraceae</taxon>
        <taxon>Leptocylindrus</taxon>
    </lineage>
</organism>
<evidence type="ECO:0000256" key="9">
    <source>
        <dbReference type="PROSITE-ProRule" id="PRU00282"/>
    </source>
</evidence>
<evidence type="ECO:0008006" key="13">
    <source>
        <dbReference type="Google" id="ProtNLM"/>
    </source>
</evidence>
<evidence type="ECO:0000256" key="1">
    <source>
        <dbReference type="ARBA" id="ARBA00004585"/>
    </source>
</evidence>
<dbReference type="EMBL" id="HBGY01011834">
    <property type="protein sequence ID" value="CAD9571357.1"/>
    <property type="molecule type" value="Transcribed_RNA"/>
</dbReference>
<keyword evidence="4 9" id="KW-0812">Transmembrane</keyword>
<feature type="repeat" description="Solcar" evidence="9">
    <location>
        <begin position="6"/>
        <end position="131"/>
    </location>
</feature>